<reference evidence="3" key="1">
    <citation type="journal article" date="2019" name="Int. J. Syst. Evol. Microbiol.">
        <title>The Global Catalogue of Microorganisms (GCM) 10K type strain sequencing project: providing services to taxonomists for standard genome sequencing and annotation.</title>
        <authorList>
            <consortium name="The Broad Institute Genomics Platform"/>
            <consortium name="The Broad Institute Genome Sequencing Center for Infectious Disease"/>
            <person name="Wu L."/>
            <person name="Ma J."/>
        </authorList>
    </citation>
    <scope>NUCLEOTIDE SEQUENCE [LARGE SCALE GENOMIC DNA]</scope>
    <source>
        <strain evidence="3">JCM 16112</strain>
    </source>
</reference>
<dbReference type="PANTHER" id="PTHR36444:SF2">
    <property type="entry name" value="TRANSCRIPTIONAL REGULATOR PROTEIN YOBU-RELATED"/>
    <property type="match status" value="1"/>
</dbReference>
<keyword evidence="3" id="KW-1185">Reference proteome</keyword>
<sequence length="152" mass="17005">MDKVKIEPFKVIGISVRTTNENGKAAKEIADLWGKFMSEKVLDTIPNKTDNTVYSLYTDYESDHTKPYTAILGCRVENLNDIPNGMIGKSFDGGNYVQLSAKGNLMKSLIVNKWTEIWGMDLDRAFTVDFEVFGAKAQNPTDAEIDFLIAVK</sequence>
<dbReference type="InterPro" id="IPR010499">
    <property type="entry name" value="AraC_E-bd"/>
</dbReference>
<organism evidence="2 3">
    <name type="scientific">Algoriphagus jejuensis</name>
    <dbReference type="NCBI Taxonomy" id="419934"/>
    <lineage>
        <taxon>Bacteria</taxon>
        <taxon>Pseudomonadati</taxon>
        <taxon>Bacteroidota</taxon>
        <taxon>Cytophagia</taxon>
        <taxon>Cytophagales</taxon>
        <taxon>Cyclobacteriaceae</taxon>
        <taxon>Algoriphagus</taxon>
    </lineage>
</organism>
<dbReference type="EMBL" id="BAAAFI010000038">
    <property type="protein sequence ID" value="GAA0879996.1"/>
    <property type="molecule type" value="Genomic_DNA"/>
</dbReference>
<dbReference type="PANTHER" id="PTHR36444">
    <property type="entry name" value="TRANSCRIPTIONAL REGULATOR PROTEIN YOBU-RELATED"/>
    <property type="match status" value="1"/>
</dbReference>
<protein>
    <submittedName>
        <fullName evidence="2">GyrI-like domain-containing protein</fullName>
    </submittedName>
</protein>
<comment type="caution">
    <text evidence="2">The sequence shown here is derived from an EMBL/GenBank/DDBJ whole genome shotgun (WGS) entry which is preliminary data.</text>
</comment>
<dbReference type="Gene3D" id="3.20.80.10">
    <property type="entry name" value="Regulatory factor, effector binding domain"/>
    <property type="match status" value="1"/>
</dbReference>
<dbReference type="SUPFAM" id="SSF55136">
    <property type="entry name" value="Probable bacterial effector-binding domain"/>
    <property type="match status" value="1"/>
</dbReference>
<proteinExistence type="predicted"/>
<accession>A0ABP3YIE1</accession>
<gene>
    <name evidence="2" type="ORF">GCM10009119_29660</name>
</gene>
<evidence type="ECO:0000259" key="1">
    <source>
        <dbReference type="SMART" id="SM00871"/>
    </source>
</evidence>
<dbReference type="Pfam" id="PF14526">
    <property type="entry name" value="Cass2"/>
    <property type="match status" value="1"/>
</dbReference>
<feature type="domain" description="AraC effector-binding" evidence="1">
    <location>
        <begin position="1"/>
        <end position="152"/>
    </location>
</feature>
<dbReference type="RefSeq" id="WP_343852970.1">
    <property type="nucleotide sequence ID" value="NZ_BAAAFI010000038.1"/>
</dbReference>
<evidence type="ECO:0000313" key="2">
    <source>
        <dbReference type="EMBL" id="GAA0879996.1"/>
    </source>
</evidence>
<name>A0ABP3YIE1_9BACT</name>
<dbReference type="InterPro" id="IPR029441">
    <property type="entry name" value="Cass2"/>
</dbReference>
<dbReference type="InterPro" id="IPR011256">
    <property type="entry name" value="Reg_factor_effector_dom_sf"/>
</dbReference>
<dbReference type="SMART" id="SM00871">
    <property type="entry name" value="AraC_E_bind"/>
    <property type="match status" value="1"/>
</dbReference>
<evidence type="ECO:0000313" key="3">
    <source>
        <dbReference type="Proteomes" id="UP001500469"/>
    </source>
</evidence>
<dbReference type="Proteomes" id="UP001500469">
    <property type="component" value="Unassembled WGS sequence"/>
</dbReference>
<dbReference type="InterPro" id="IPR053182">
    <property type="entry name" value="YobU-like_regulator"/>
</dbReference>